<dbReference type="AlphaFoldDB" id="A0A0M3HRS1"/>
<feature type="region of interest" description="Disordered" evidence="1">
    <location>
        <begin position="18"/>
        <end position="53"/>
    </location>
</feature>
<reference evidence="3" key="1">
    <citation type="submission" date="2017-02" db="UniProtKB">
        <authorList>
            <consortium name="WormBaseParasite"/>
        </authorList>
    </citation>
    <scope>IDENTIFICATION</scope>
</reference>
<dbReference type="Proteomes" id="UP000036681">
    <property type="component" value="Unplaced"/>
</dbReference>
<protein>
    <submittedName>
        <fullName evidence="3">Uncharacterized protein</fullName>
    </submittedName>
</protein>
<accession>A0A0M3HRS1</accession>
<proteinExistence type="predicted"/>
<name>A0A0M3HRS1_ASCLU</name>
<evidence type="ECO:0000313" key="3">
    <source>
        <dbReference type="WBParaSite" id="ALUE_0000505101-mRNA-1"/>
    </source>
</evidence>
<evidence type="ECO:0000256" key="1">
    <source>
        <dbReference type="SAM" id="MobiDB-lite"/>
    </source>
</evidence>
<keyword evidence="2" id="KW-1185">Reference proteome</keyword>
<dbReference type="WBParaSite" id="ALUE_0000505101-mRNA-1">
    <property type="protein sequence ID" value="ALUE_0000505101-mRNA-1"/>
    <property type="gene ID" value="ALUE_0000505101"/>
</dbReference>
<evidence type="ECO:0000313" key="2">
    <source>
        <dbReference type="Proteomes" id="UP000036681"/>
    </source>
</evidence>
<feature type="region of interest" description="Disordered" evidence="1">
    <location>
        <begin position="153"/>
        <end position="197"/>
    </location>
</feature>
<feature type="compositionally biased region" description="Basic and acidic residues" evidence="1">
    <location>
        <begin position="156"/>
        <end position="174"/>
    </location>
</feature>
<organism evidence="2 3">
    <name type="scientific">Ascaris lumbricoides</name>
    <name type="common">Giant roundworm</name>
    <dbReference type="NCBI Taxonomy" id="6252"/>
    <lineage>
        <taxon>Eukaryota</taxon>
        <taxon>Metazoa</taxon>
        <taxon>Ecdysozoa</taxon>
        <taxon>Nematoda</taxon>
        <taxon>Chromadorea</taxon>
        <taxon>Rhabditida</taxon>
        <taxon>Spirurina</taxon>
        <taxon>Ascaridomorpha</taxon>
        <taxon>Ascaridoidea</taxon>
        <taxon>Ascarididae</taxon>
        <taxon>Ascaris</taxon>
    </lineage>
</organism>
<sequence length="197" mass="21413">MEIDDEISDPEVLAELEYAREHGQALPTGDTTDAAEPNLPQTTRASERSKSESAAIAVKATQAKAARKARSRGVSGTMSKKDKGVACGHFTSLSEWDDCYSVVFDEDRDFEEDDDEYFVSDEGVFKEAAGVIGTVICFFYALWSGLIKMEPAVSHKQQESEMVEHTDGGDRDEQTGGNNAFSGEFADLVDGHASDTP</sequence>